<dbReference type="InterPro" id="IPR036922">
    <property type="entry name" value="Rieske_2Fe-2S_sf"/>
</dbReference>
<accession>Q1Q5P2</accession>
<evidence type="ECO:0000313" key="11">
    <source>
        <dbReference type="EMBL" id="SOH06270.1"/>
    </source>
</evidence>
<dbReference type="PROSITE" id="PS51296">
    <property type="entry name" value="RIESKE"/>
    <property type="match status" value="1"/>
</dbReference>
<evidence type="ECO:0000313" key="12">
    <source>
        <dbReference type="Proteomes" id="UP000221734"/>
    </source>
</evidence>
<evidence type="ECO:0000313" key="10">
    <source>
        <dbReference type="EMBL" id="QII12347.1"/>
    </source>
</evidence>
<dbReference type="PRINTS" id="PR00162">
    <property type="entry name" value="RIESKE"/>
</dbReference>
<keyword evidence="3" id="KW-0408">Iron</keyword>
<organism evidence="9">
    <name type="scientific">Kuenenia stuttgartiensis</name>
    <dbReference type="NCBI Taxonomy" id="174633"/>
    <lineage>
        <taxon>Bacteria</taxon>
        <taxon>Pseudomonadati</taxon>
        <taxon>Planctomycetota</taxon>
        <taxon>Candidatus Brocadiia</taxon>
        <taxon>Candidatus Brocadiales</taxon>
        <taxon>Candidatus Brocadiaceae</taxon>
        <taxon>Candidatus Kuenenia</taxon>
    </lineage>
</organism>
<evidence type="ECO:0000259" key="8">
    <source>
        <dbReference type="PROSITE" id="PS51296"/>
    </source>
</evidence>
<dbReference type="InterPro" id="IPR005805">
    <property type="entry name" value="Rieske_Fe-S_prot_C"/>
</dbReference>
<dbReference type="PANTHER" id="PTHR10134">
    <property type="entry name" value="CYTOCHROME B-C1 COMPLEX SUBUNIT RIESKE, MITOCHONDRIAL"/>
    <property type="match status" value="1"/>
</dbReference>
<evidence type="ECO:0000256" key="1">
    <source>
        <dbReference type="ARBA" id="ARBA00022714"/>
    </source>
</evidence>
<dbReference type="AlphaFoldDB" id="Q1Q5P2"/>
<evidence type="ECO:0000256" key="4">
    <source>
        <dbReference type="ARBA" id="ARBA00023014"/>
    </source>
</evidence>
<dbReference type="Proteomes" id="UP000221734">
    <property type="component" value="Chromosome Kuenenia_stuttgartiensis_MBR1"/>
</dbReference>
<evidence type="ECO:0000256" key="3">
    <source>
        <dbReference type="ARBA" id="ARBA00023004"/>
    </source>
</evidence>
<protein>
    <submittedName>
        <fullName evidence="9">Similar to the Rieske Protein II of bc1 complex</fullName>
        <ecNumber evidence="9">1.10.99.1</ecNumber>
    </submittedName>
    <submittedName>
        <fullName evidence="10">Ubiquinol-cytochrome C reductase iron-sulfur subunit</fullName>
    </submittedName>
</protein>
<keyword evidence="5" id="KW-1015">Disulfide bond</keyword>
<dbReference type="Proteomes" id="UP000501926">
    <property type="component" value="Chromosome"/>
</dbReference>
<evidence type="ECO:0000313" key="9">
    <source>
        <dbReference type="EMBL" id="CAJ75331.1"/>
    </source>
</evidence>
<dbReference type="EMBL" id="CT573071">
    <property type="protein sequence ID" value="CAJ75331.1"/>
    <property type="molecule type" value="Genomic_DNA"/>
</dbReference>
<keyword evidence="4" id="KW-0411">Iron-sulfur</keyword>
<evidence type="ECO:0000256" key="6">
    <source>
        <dbReference type="ARBA" id="ARBA00034078"/>
    </source>
</evidence>
<keyword evidence="9" id="KW-0560">Oxidoreductase</keyword>
<dbReference type="EMBL" id="CP049055">
    <property type="protein sequence ID" value="QII12347.1"/>
    <property type="molecule type" value="Genomic_DNA"/>
</dbReference>
<reference evidence="9" key="2">
    <citation type="submission" date="2006-01" db="EMBL/GenBank/DDBJ databases">
        <authorList>
            <person name="Genoscope"/>
        </authorList>
    </citation>
    <scope>NUCLEOTIDE SEQUENCE</scope>
</reference>
<dbReference type="KEGG" id="kst:KSMBR1_3797"/>
<gene>
    <name evidence="9" type="primary">qcrB</name>
    <name evidence="11" type="synonym">qcrB_2</name>
    <name evidence="10" type="ORF">KsCSTR_29680</name>
    <name evidence="11" type="ORF">KSMBR1_3797</name>
    <name evidence="9" type="ORF">kuste4569</name>
</gene>
<keyword evidence="2" id="KW-0479">Metal-binding</keyword>
<comment type="cofactor">
    <cofactor evidence="6">
        <name>[2Fe-2S] cluster</name>
        <dbReference type="ChEBI" id="CHEBI:190135"/>
    </cofactor>
</comment>
<reference evidence="12" key="3">
    <citation type="submission" date="2017-10" db="EMBL/GenBank/DDBJ databases">
        <authorList>
            <person name="Frank J."/>
        </authorList>
    </citation>
    <scope>NUCLEOTIDE SEQUENCE [LARGE SCALE GENOMIC DNA]</scope>
</reference>
<keyword evidence="1" id="KW-0001">2Fe-2S</keyword>
<name>Q1Q5P2_KUEST</name>
<evidence type="ECO:0000313" key="13">
    <source>
        <dbReference type="Proteomes" id="UP000501926"/>
    </source>
</evidence>
<dbReference type="EC" id="1.10.99.1" evidence="9"/>
<reference evidence="10 13" key="5">
    <citation type="submission" date="2020-02" db="EMBL/GenBank/DDBJ databases">
        <title>Newly sequenced genome of strain CSTR1 showed variability in Candidatus Kuenenia stuttgartiensis genomes.</title>
        <authorList>
            <person name="Ding C."/>
            <person name="Adrian L."/>
        </authorList>
    </citation>
    <scope>NUCLEOTIDE SEQUENCE [LARGE SCALE GENOMIC DNA]</scope>
    <source>
        <strain evidence="10 13">CSTR1</strain>
    </source>
</reference>
<dbReference type="GO" id="GO:0016020">
    <property type="term" value="C:membrane"/>
    <property type="evidence" value="ECO:0007669"/>
    <property type="project" value="InterPro"/>
</dbReference>
<dbReference type="Gene3D" id="2.102.10.10">
    <property type="entry name" value="Rieske [2Fe-2S] iron-sulphur domain"/>
    <property type="match status" value="1"/>
</dbReference>
<evidence type="ECO:0000256" key="2">
    <source>
        <dbReference type="ARBA" id="ARBA00022723"/>
    </source>
</evidence>
<dbReference type="CDD" id="cd03467">
    <property type="entry name" value="Rieske"/>
    <property type="match status" value="1"/>
</dbReference>
<dbReference type="GO" id="GO:0016491">
    <property type="term" value="F:oxidoreductase activity"/>
    <property type="evidence" value="ECO:0007669"/>
    <property type="project" value="UniProtKB-KW"/>
</dbReference>
<dbReference type="InterPro" id="IPR014349">
    <property type="entry name" value="Rieske_Fe-S_prot"/>
</dbReference>
<reference evidence="9" key="1">
    <citation type="journal article" date="2006" name="Nature">
        <title>Deciphering the evolution and metabolism of an anammox bacterium from a community genome.</title>
        <authorList>
            <person name="Strous M."/>
            <person name="Pelletier E."/>
            <person name="Mangenot S."/>
            <person name="Rattei T."/>
            <person name="Lehner A."/>
            <person name="Taylor M.W."/>
            <person name="Horn M."/>
            <person name="Daims H."/>
            <person name="Bartol-Mavel D."/>
            <person name="Wincker P."/>
            <person name="Barbe V."/>
            <person name="Fonknechten N."/>
            <person name="Vallenet D."/>
            <person name="Segurens B."/>
            <person name="Schenowitz-Truong C."/>
            <person name="Medigue C."/>
            <person name="Collingro A."/>
            <person name="Snel B."/>
            <person name="Dutilh B.E."/>
            <person name="OpDenCamp H.J.M."/>
            <person name="vanDerDrift C."/>
            <person name="Cirpus I."/>
            <person name="vanDePas-Schoonen K.T."/>
            <person name="Harhangi H.R."/>
            <person name="vanNiftrik L."/>
            <person name="Schmid M."/>
            <person name="Keltjens J."/>
            <person name="vanDeVossenberg J."/>
            <person name="Kartal B."/>
            <person name="Meier H."/>
            <person name="Frishman D."/>
            <person name="Huynen M.A."/>
            <person name="Mewes H."/>
            <person name="Weissenbach J."/>
            <person name="Jetten M.S.M."/>
            <person name="Wagner M."/>
            <person name="LePaslier D."/>
        </authorList>
    </citation>
    <scope>NUCLEOTIDE SEQUENCE</scope>
</reference>
<keyword evidence="7" id="KW-0812">Transmembrane</keyword>
<feature type="domain" description="Rieske" evidence="8">
    <location>
        <begin position="66"/>
        <end position="158"/>
    </location>
</feature>
<reference evidence="11" key="4">
    <citation type="submission" date="2017-10" db="EMBL/GenBank/DDBJ databases">
        <authorList>
            <person name="Banno H."/>
            <person name="Chua N.-H."/>
        </authorList>
    </citation>
    <scope>NUCLEOTIDE SEQUENCE [LARGE SCALE GENOMIC DNA]</scope>
    <source>
        <strain evidence="11">Kuenenia_mbr1_ru-nijmegen</strain>
    </source>
</reference>
<dbReference type="GO" id="GO:0046872">
    <property type="term" value="F:metal ion binding"/>
    <property type="evidence" value="ECO:0007669"/>
    <property type="project" value="UniProtKB-KW"/>
</dbReference>
<evidence type="ECO:0000256" key="5">
    <source>
        <dbReference type="ARBA" id="ARBA00023157"/>
    </source>
</evidence>
<keyword evidence="7" id="KW-1133">Transmembrane helix</keyword>
<dbReference type="EMBL" id="LT934425">
    <property type="protein sequence ID" value="SOH06270.1"/>
    <property type="molecule type" value="Genomic_DNA"/>
</dbReference>
<feature type="transmembrane region" description="Helical" evidence="7">
    <location>
        <begin position="31"/>
        <end position="51"/>
    </location>
</feature>
<dbReference type="InterPro" id="IPR017941">
    <property type="entry name" value="Rieske_2Fe-2S"/>
</dbReference>
<proteinExistence type="predicted"/>
<dbReference type="GO" id="GO:0051537">
    <property type="term" value="F:2 iron, 2 sulfur cluster binding"/>
    <property type="evidence" value="ECO:0007669"/>
    <property type="project" value="UniProtKB-KW"/>
</dbReference>
<dbReference type="Pfam" id="PF00355">
    <property type="entry name" value="Rieske"/>
    <property type="match status" value="1"/>
</dbReference>
<dbReference type="OrthoDB" id="9767869at2"/>
<evidence type="ECO:0000256" key="7">
    <source>
        <dbReference type="SAM" id="Phobius"/>
    </source>
</evidence>
<dbReference type="RefSeq" id="WP_099326730.1">
    <property type="nucleotide sequence ID" value="NZ_CP049055.1"/>
</dbReference>
<dbReference type="SUPFAM" id="SSF50022">
    <property type="entry name" value="ISP domain"/>
    <property type="match status" value="1"/>
</dbReference>
<keyword evidence="7" id="KW-0472">Membrane</keyword>
<dbReference type="SMR" id="Q1Q5P2"/>
<sequence>MGSKKDENKCCESGKEGGIWFTISRRNFLTLAGWGLFFAAIGAYLSQLFGYKGFFYPKVLFEPSPRFFVGEPKQFPVGSVTTLKSRKIFVVRDADSFKAISVVCTHLGCAVEFSKEKNIFECPCHGSKYYRNGVNFAGPAPRPLDHLQMILDNNGKLAVDTSVKVPLETELIV</sequence>
<keyword evidence="12" id="KW-1185">Reference proteome</keyword>